<feature type="non-terminal residue" evidence="2">
    <location>
        <position position="1"/>
    </location>
</feature>
<dbReference type="NCBIfam" id="NF047352">
    <property type="entry name" value="P_loop_sacsin"/>
    <property type="match status" value="1"/>
</dbReference>
<feature type="compositionally biased region" description="Pro residues" evidence="1">
    <location>
        <begin position="561"/>
        <end position="579"/>
    </location>
</feature>
<feature type="region of interest" description="Disordered" evidence="1">
    <location>
        <begin position="674"/>
        <end position="710"/>
    </location>
</feature>
<feature type="compositionally biased region" description="Gly residues" evidence="1">
    <location>
        <begin position="695"/>
        <end position="708"/>
    </location>
</feature>
<dbReference type="InterPro" id="IPR036890">
    <property type="entry name" value="HATPase_C_sf"/>
</dbReference>
<organism evidence="2 3">
    <name type="scientific">Astrephomene gubernaculifera</name>
    <dbReference type="NCBI Taxonomy" id="47775"/>
    <lineage>
        <taxon>Eukaryota</taxon>
        <taxon>Viridiplantae</taxon>
        <taxon>Chlorophyta</taxon>
        <taxon>core chlorophytes</taxon>
        <taxon>Chlorophyceae</taxon>
        <taxon>CS clade</taxon>
        <taxon>Chlamydomonadales</taxon>
        <taxon>Astrephomenaceae</taxon>
        <taxon>Astrephomene</taxon>
    </lineage>
</organism>
<dbReference type="SUPFAM" id="SSF55874">
    <property type="entry name" value="ATPase domain of HSP90 chaperone/DNA topoisomerase II/histidine kinase"/>
    <property type="match status" value="1"/>
</dbReference>
<comment type="caution">
    <text evidence="2">The sequence shown here is derived from an EMBL/GenBank/DDBJ whole genome shotgun (WGS) entry which is preliminary data.</text>
</comment>
<evidence type="ECO:0008006" key="4">
    <source>
        <dbReference type="Google" id="ProtNLM"/>
    </source>
</evidence>
<dbReference type="PANTHER" id="PTHR32387:SF0">
    <property type="entry name" value="PROTEIN NO VEIN"/>
    <property type="match status" value="1"/>
</dbReference>
<feature type="compositionally biased region" description="Basic residues" evidence="1">
    <location>
        <begin position="1267"/>
        <end position="1281"/>
    </location>
</feature>
<feature type="region of interest" description="Disordered" evidence="1">
    <location>
        <begin position="1257"/>
        <end position="1289"/>
    </location>
</feature>
<feature type="compositionally biased region" description="Low complexity" evidence="1">
    <location>
        <begin position="1158"/>
        <end position="1169"/>
    </location>
</feature>
<accession>A0AAD3DMQ9</accession>
<name>A0AAD3DMQ9_9CHLO</name>
<dbReference type="EMBL" id="BMAR01000008">
    <property type="protein sequence ID" value="GFR44710.1"/>
    <property type="molecule type" value="Genomic_DNA"/>
</dbReference>
<feature type="region of interest" description="Disordered" evidence="1">
    <location>
        <begin position="1014"/>
        <end position="1034"/>
    </location>
</feature>
<proteinExistence type="predicted"/>
<evidence type="ECO:0000256" key="1">
    <source>
        <dbReference type="SAM" id="MobiDB-lite"/>
    </source>
</evidence>
<gene>
    <name evidence="2" type="ORF">Agub_g5710</name>
</gene>
<protein>
    <recommendedName>
        <fullName evidence="4">Protein NO VEIN C-terminal domain-containing protein</fullName>
    </recommendedName>
</protein>
<dbReference type="Proteomes" id="UP001054857">
    <property type="component" value="Unassembled WGS sequence"/>
</dbReference>
<feature type="region of interest" description="Disordered" evidence="1">
    <location>
        <begin position="1149"/>
        <end position="1178"/>
    </location>
</feature>
<evidence type="ECO:0000313" key="3">
    <source>
        <dbReference type="Proteomes" id="UP001054857"/>
    </source>
</evidence>
<dbReference type="PANTHER" id="PTHR32387">
    <property type="entry name" value="WU:FJ29H11"/>
    <property type="match status" value="1"/>
</dbReference>
<feature type="region of interest" description="Disordered" evidence="1">
    <location>
        <begin position="561"/>
        <end position="581"/>
    </location>
</feature>
<evidence type="ECO:0000313" key="2">
    <source>
        <dbReference type="EMBL" id="GFR44710.1"/>
    </source>
</evidence>
<dbReference type="InterPro" id="IPR052957">
    <property type="entry name" value="Auxin_embryo_med"/>
</dbReference>
<dbReference type="Gene3D" id="3.30.565.10">
    <property type="entry name" value="Histidine kinase-like ATPase, C-terminal domain"/>
    <property type="match status" value="1"/>
</dbReference>
<keyword evidence="3" id="KW-1185">Reference proteome</keyword>
<reference evidence="2 3" key="1">
    <citation type="journal article" date="2021" name="Sci. Rep.">
        <title>Genome sequencing of the multicellular alga Astrephomene provides insights into convergent evolution of germ-soma differentiation.</title>
        <authorList>
            <person name="Yamashita S."/>
            <person name="Yamamoto K."/>
            <person name="Matsuzaki R."/>
            <person name="Suzuki S."/>
            <person name="Yamaguchi H."/>
            <person name="Hirooka S."/>
            <person name="Minakuchi Y."/>
            <person name="Miyagishima S."/>
            <person name="Kawachi M."/>
            <person name="Toyoda A."/>
            <person name="Nozaki H."/>
        </authorList>
    </citation>
    <scope>NUCLEOTIDE SEQUENCE [LARGE SCALE GENOMIC DNA]</scope>
    <source>
        <strain evidence="2 3">NIES-4017</strain>
    </source>
</reference>
<feature type="region of interest" description="Disordered" evidence="1">
    <location>
        <begin position="1077"/>
        <end position="1118"/>
    </location>
</feature>
<sequence>MNQRQQVQVRPTSVQRAKKLEPTIAKTAAGGGARAVLPSCTAAVATAAAAGAAGQAAVQLEAPMDEEECRRFVESIRREEFGVGVPLAGEAAQLSGRLAARTGRALQRLAAELYSSDSHFVMELVQNADDNRYPPGVVPSLEFLLQRGAITAANNEAGFAPQHLRALCDVGASTKARVTGYIGQKGIGFKSVFRVSSAPQVHSRNFHVCFDLSRHGSLGYCLPDWCPLTPGSGAAAALTRLGCGGGDSSSSISGNVRQQQELQLSEEFFPYGTAIVLPLRHDMAGHGRDTGAAAAATAGGEDGGGSGAAGGGGGGGERGAVLRRRFADLSPTLLLFLQRLQRITVRDETGEAAGAAGGGDGARVVEMERRGVAGQPHLVQLLVHNSTALPAGAPAAAAAAAAAAPSTAAAGPAAEAAGAVRSTSATTWAVVTASLQPQLPRAGVAVSETRVSLAFCLGQAVYQPNSTNSQPQGSHAAAAGGACSPPLLLAPSWRGGRPPQQPVFAFLPLRSYGLRFVVQGDWVVPSSRESLDADSPWNQNLRAQLPGLFLRALDVFKRLPPPLQQPSSTPTPSPAPTPAAPAACSEVFWADQWLRCVPLEGEAQGFFAGLPHSIATLLRAAPCIPLAGGGWAAPGDTAVCSSSALSAELLDLMLMLPPGTHAAGAGAAGAAQTRTASTEAGGGAGAGSSSKAGGQVDGSGGGQDGGQQRGRPALSVLGLRLVAPEARVLYESRPLRALLGVREFGPMQLLEVLRVTVRSGGLARGEVGLPWLARALSALLAATASGSDAHHHLQPHHYGGDAVGPQLTRGSLLRELRGLAVLPLRGGGWASLDDLTAAGRQEQEQQGQVREAGLADVLFFPLPSNRETVRQATAVHGNASIHVHASNGKPDGGAAAAASAAAAVDLLRRCGLPADHIYSARRSGSTAAGASVEAGGRGEPDRPALLFLDERLLSAAAAVAATHGGGGQASVEERSLAGEQRRRVLLTGLEELGVQHLTPQDLVFRLALPALTSETSSISPAPSTPAPSPAESGQPAPLLVSYMAMPLLAGMLLPWPPNTPMTAATAAAAATTTGTSAGTYTAEGGRGASAGHHAQQKRRELHEQQQQHQEHQHHQQLQHQQQSCQQVLQLLRQRCAVLTSSGQRVLSHGVLLPPQQPPQSHALQQQQQHPQEDARSRGAAGVLPATPYAEAVASDQQLAELPGGGSRALYLPAAMTAAVTAAAITGPGASPASPGSVGRPDPSIGELLPLLLRSPGAGAEKADAGRKRGAKRSTAKGKGKRGAGAAEERQTLAAVTVAEEGEEEWPLLDEVYVRAFPGLAAQWHWLFQQLGVFTFPRPAPRRLLLTSADLPGSPWGCSSSAVGALTARPGGPWVVLDWSCPPLTRLMRQAIVAGAGPAADRFFQLLAAHWEHCTPALEARLVEAATEGDPQRVGDGRADSATAVPTAAVQVTGASLIAASGALGGMTMTAAPITAAALGPSTLAMVLRNTAWLPAILPRAGNNGNSNTAVRALLRPSDAYAPLPHVRRLLHDHVPYVDLPYGGVAYGIATSPSIAGAERSTAAADGANSGSSYNSGGGMDGWPGVMLHQLGVRSQLTPACVLRLLSDWSRGG</sequence>
<feature type="compositionally biased region" description="Gly residues" evidence="1">
    <location>
        <begin position="300"/>
        <end position="317"/>
    </location>
</feature>
<feature type="region of interest" description="Disordered" evidence="1">
    <location>
        <begin position="1228"/>
        <end position="1247"/>
    </location>
</feature>
<feature type="region of interest" description="Disordered" evidence="1">
    <location>
        <begin position="290"/>
        <end position="317"/>
    </location>
</feature>
<feature type="compositionally biased region" description="Low complexity" evidence="1">
    <location>
        <begin position="290"/>
        <end position="299"/>
    </location>
</feature>
<feature type="compositionally biased region" description="Basic and acidic residues" evidence="1">
    <location>
        <begin position="1097"/>
        <end position="1113"/>
    </location>
</feature>